<evidence type="ECO:0000313" key="1">
    <source>
        <dbReference type="EMBL" id="KYN15580.1"/>
    </source>
</evidence>
<organism evidence="1 2">
    <name type="scientific">Trachymyrmex cornetzi</name>
    <dbReference type="NCBI Taxonomy" id="471704"/>
    <lineage>
        <taxon>Eukaryota</taxon>
        <taxon>Metazoa</taxon>
        <taxon>Ecdysozoa</taxon>
        <taxon>Arthropoda</taxon>
        <taxon>Hexapoda</taxon>
        <taxon>Insecta</taxon>
        <taxon>Pterygota</taxon>
        <taxon>Neoptera</taxon>
        <taxon>Endopterygota</taxon>
        <taxon>Hymenoptera</taxon>
        <taxon>Apocrita</taxon>
        <taxon>Aculeata</taxon>
        <taxon>Formicoidea</taxon>
        <taxon>Formicidae</taxon>
        <taxon>Myrmicinae</taxon>
        <taxon>Trachymyrmex</taxon>
    </lineage>
</organism>
<gene>
    <name evidence="1" type="ORF">ALC57_12202</name>
</gene>
<protein>
    <submittedName>
        <fullName evidence="1">Uncharacterized protein</fullName>
    </submittedName>
</protein>
<reference evidence="1 2" key="1">
    <citation type="submission" date="2015-09" db="EMBL/GenBank/DDBJ databases">
        <title>Trachymyrmex cornetzi WGS genome.</title>
        <authorList>
            <person name="Nygaard S."/>
            <person name="Hu H."/>
            <person name="Boomsma J."/>
            <person name="Zhang G."/>
        </authorList>
    </citation>
    <scope>NUCLEOTIDE SEQUENCE [LARGE SCALE GENOMIC DNA]</scope>
    <source>
        <strain evidence="1">Tcor2-1</strain>
        <tissue evidence="1">Whole body</tissue>
    </source>
</reference>
<dbReference type="EMBL" id="KQ980549">
    <property type="protein sequence ID" value="KYN15580.1"/>
    <property type="molecule type" value="Genomic_DNA"/>
</dbReference>
<sequence>MAGRREIGNPSVSVNPRVINNITERNMQQYLLLSTTYPLNSSHKRNYTWDYNQQRRESLNLSSN</sequence>
<name>A0A151J184_9HYME</name>
<keyword evidence="2" id="KW-1185">Reference proteome</keyword>
<proteinExistence type="predicted"/>
<evidence type="ECO:0000313" key="2">
    <source>
        <dbReference type="Proteomes" id="UP000078492"/>
    </source>
</evidence>
<dbReference type="Proteomes" id="UP000078492">
    <property type="component" value="Unassembled WGS sequence"/>
</dbReference>
<accession>A0A151J184</accession>
<dbReference type="AlphaFoldDB" id="A0A151J184"/>